<comment type="caution">
    <text evidence="14">The sequence shown here is derived from an EMBL/GenBank/DDBJ whole genome shotgun (WGS) entry which is preliminary data.</text>
</comment>
<evidence type="ECO:0000313" key="14">
    <source>
        <dbReference type="EMBL" id="TKR78034.1"/>
    </source>
</evidence>
<dbReference type="AlphaFoldDB" id="A0A4U5N6I3"/>
<dbReference type="GO" id="GO:0046525">
    <property type="term" value="F:xylosylprotein 4-beta-galactosyltransferase activity"/>
    <property type="evidence" value="ECO:0007669"/>
    <property type="project" value="TreeGrafter"/>
</dbReference>
<comment type="cofactor">
    <cofactor evidence="11">
        <name>Mn(2+)</name>
        <dbReference type="ChEBI" id="CHEBI:29035"/>
    </cofactor>
</comment>
<keyword evidence="11" id="KW-0464">Manganese</keyword>
<comment type="function">
    <text evidence="11">Catalyzes the transfer of galactose onto proteins or lipids.</text>
</comment>
<dbReference type="InterPro" id="IPR027791">
    <property type="entry name" value="Galactosyl_T_C"/>
</dbReference>
<feature type="transmembrane region" description="Helical" evidence="11">
    <location>
        <begin position="21"/>
        <end position="44"/>
    </location>
</feature>
<evidence type="ECO:0000256" key="8">
    <source>
        <dbReference type="ARBA" id="ARBA00022989"/>
    </source>
</evidence>
<dbReference type="EC" id="2.4.1.-" evidence="11"/>
<evidence type="ECO:0000256" key="1">
    <source>
        <dbReference type="ARBA" id="ARBA00004606"/>
    </source>
</evidence>
<comment type="subcellular location">
    <subcellularLocation>
        <location evidence="1 11">Membrane</location>
        <topology evidence="1 11">Single-pass type II membrane protein</topology>
    </subcellularLocation>
</comment>
<evidence type="ECO:0000256" key="6">
    <source>
        <dbReference type="ARBA" id="ARBA00022692"/>
    </source>
</evidence>
<dbReference type="InterPro" id="IPR003859">
    <property type="entry name" value="Galactosyl_T"/>
</dbReference>
<dbReference type="GO" id="GO:0005975">
    <property type="term" value="P:carbohydrate metabolic process"/>
    <property type="evidence" value="ECO:0007669"/>
    <property type="project" value="InterPro"/>
</dbReference>
<organism evidence="14 15">
    <name type="scientific">Steinernema carpocapsae</name>
    <name type="common">Entomopathogenic nematode</name>
    <dbReference type="NCBI Taxonomy" id="34508"/>
    <lineage>
        <taxon>Eukaryota</taxon>
        <taxon>Metazoa</taxon>
        <taxon>Ecdysozoa</taxon>
        <taxon>Nematoda</taxon>
        <taxon>Chromadorea</taxon>
        <taxon>Rhabditida</taxon>
        <taxon>Tylenchina</taxon>
        <taxon>Panagrolaimomorpha</taxon>
        <taxon>Strongyloidoidea</taxon>
        <taxon>Steinernematidae</taxon>
        <taxon>Steinernema</taxon>
    </lineage>
</organism>
<keyword evidence="8 11" id="KW-1133">Transmembrane helix</keyword>
<keyword evidence="10 11" id="KW-0325">Glycoprotein</keyword>
<proteinExistence type="inferred from homology"/>
<evidence type="ECO:0000259" key="12">
    <source>
        <dbReference type="Pfam" id="PF02709"/>
    </source>
</evidence>
<feature type="domain" description="Galactosyltransferase C-terminal" evidence="12">
    <location>
        <begin position="154"/>
        <end position="232"/>
    </location>
</feature>
<dbReference type="InterPro" id="IPR027995">
    <property type="entry name" value="Galactosyl_T_N"/>
</dbReference>
<keyword evidence="9 11" id="KW-0472">Membrane</keyword>
<evidence type="ECO:0000313" key="15">
    <source>
        <dbReference type="Proteomes" id="UP000298663"/>
    </source>
</evidence>
<dbReference type="OrthoDB" id="6020664at2759"/>
<reference evidence="14 15" key="1">
    <citation type="journal article" date="2015" name="Genome Biol.">
        <title>Comparative genomics of Steinernema reveals deeply conserved gene regulatory networks.</title>
        <authorList>
            <person name="Dillman A.R."/>
            <person name="Macchietto M."/>
            <person name="Porter C.F."/>
            <person name="Rogers A."/>
            <person name="Williams B."/>
            <person name="Antoshechkin I."/>
            <person name="Lee M.M."/>
            <person name="Goodwin Z."/>
            <person name="Lu X."/>
            <person name="Lewis E.E."/>
            <person name="Goodrich-Blair H."/>
            <person name="Stock S.P."/>
            <person name="Adams B.J."/>
            <person name="Sternberg P.W."/>
            <person name="Mortazavi A."/>
        </authorList>
    </citation>
    <scope>NUCLEOTIDE SEQUENCE [LARGE SCALE GENOMIC DNA]</scope>
    <source>
        <strain evidence="14 15">ALL</strain>
    </source>
</reference>
<dbReference type="PANTHER" id="PTHR19300:SF30">
    <property type="entry name" value="BETA-1,4-GALACTOSYLTRANSFERASE 7"/>
    <property type="match status" value="1"/>
</dbReference>
<dbReference type="UniPathway" id="UPA00378"/>
<sequence>MTELSDLDPMRWRPRCLSRLRFRHCAFAAILFSLLVIFLLSWGLNDEVAFNREQIVHPRGHLLCVVIPYRDRWAELQELAPHLHRFLRAQHVAHHFTVVNQTDSLRFNRASLVNVGWFEADRLGCDFMVMHDVDLIPLNPQISYRWPGLGNARHISAGPYHPIKRYDYPKFIGGILMLTMEDFKRVDGMSNKYWGWGMEDDEFYLRLNEAGLTSHILRPLNLETDRTSTFKHVHSKERKRDYAAIGNQKKMARQRDRISGLSTVKYNITSREVRKIEDVSVPIINVELHCDRKWTPYCSF</sequence>
<dbReference type="EMBL" id="AZBU02000005">
    <property type="protein sequence ID" value="TKR78034.1"/>
    <property type="molecule type" value="Genomic_DNA"/>
</dbReference>
<dbReference type="Gene3D" id="3.90.550.10">
    <property type="entry name" value="Spore Coat Polysaccharide Biosynthesis Protein SpsA, Chain A"/>
    <property type="match status" value="1"/>
</dbReference>
<keyword evidence="6 11" id="KW-0812">Transmembrane</keyword>
<evidence type="ECO:0000256" key="5">
    <source>
        <dbReference type="ARBA" id="ARBA00022679"/>
    </source>
</evidence>
<comment type="similarity">
    <text evidence="3 11">Belongs to the glycosyltransferase 7 family.</text>
</comment>
<comment type="pathway">
    <text evidence="2 11">Protein modification; protein glycosylation.</text>
</comment>
<accession>A0A4U5N6I3</accession>
<dbReference type="SUPFAM" id="SSF53448">
    <property type="entry name" value="Nucleotide-diphospho-sugar transferases"/>
    <property type="match status" value="1"/>
</dbReference>
<dbReference type="Pfam" id="PF13733">
    <property type="entry name" value="Glyco_transf_7N"/>
    <property type="match status" value="1"/>
</dbReference>
<evidence type="ECO:0000256" key="10">
    <source>
        <dbReference type="ARBA" id="ARBA00023180"/>
    </source>
</evidence>
<evidence type="ECO:0000259" key="13">
    <source>
        <dbReference type="Pfam" id="PF13733"/>
    </source>
</evidence>
<reference evidence="14 15" key="2">
    <citation type="journal article" date="2019" name="G3 (Bethesda)">
        <title>Hybrid Assembly of the Genome of the Entomopathogenic Nematode Steinernema carpocapsae Identifies the X-Chromosome.</title>
        <authorList>
            <person name="Serra L."/>
            <person name="Macchietto M."/>
            <person name="Macias-Munoz A."/>
            <person name="McGill C.J."/>
            <person name="Rodriguez I.M."/>
            <person name="Rodriguez B."/>
            <person name="Murad R."/>
            <person name="Mortazavi A."/>
        </authorList>
    </citation>
    <scope>NUCLEOTIDE SEQUENCE [LARGE SCALE GENOMIC DNA]</scope>
    <source>
        <strain evidence="14 15">ALL</strain>
    </source>
</reference>
<evidence type="ECO:0000256" key="3">
    <source>
        <dbReference type="ARBA" id="ARBA00005735"/>
    </source>
</evidence>
<evidence type="ECO:0000256" key="9">
    <source>
        <dbReference type="ARBA" id="ARBA00023136"/>
    </source>
</evidence>
<dbReference type="Proteomes" id="UP000298663">
    <property type="component" value="Unassembled WGS sequence"/>
</dbReference>
<evidence type="ECO:0000256" key="2">
    <source>
        <dbReference type="ARBA" id="ARBA00004922"/>
    </source>
</evidence>
<gene>
    <name evidence="14" type="ORF">L596_018906</name>
</gene>
<dbReference type="STRING" id="34508.A0A4U5N6I3"/>
<dbReference type="GO" id="GO:0016020">
    <property type="term" value="C:membrane"/>
    <property type="evidence" value="ECO:0007669"/>
    <property type="project" value="UniProtKB-SubCell"/>
</dbReference>
<dbReference type="PANTHER" id="PTHR19300">
    <property type="entry name" value="BETA-1,4-GALACTOSYLTRANSFERASE"/>
    <property type="match status" value="1"/>
</dbReference>
<protein>
    <recommendedName>
        <fullName evidence="11">Beta-1,4-N-acetylgalactosaminyltransferase</fullName>
        <ecNumber evidence="11">2.4.1.-</ecNumber>
    </recommendedName>
    <alternativeName>
        <fullName evidence="11">Beta-4-GalNAcT</fullName>
    </alternativeName>
</protein>
<feature type="domain" description="Galactosyltransferase N-terminal" evidence="13">
    <location>
        <begin position="63"/>
        <end position="145"/>
    </location>
</feature>
<keyword evidence="11" id="KW-0479">Metal-binding</keyword>
<dbReference type="GO" id="GO:0005794">
    <property type="term" value="C:Golgi apparatus"/>
    <property type="evidence" value="ECO:0007669"/>
    <property type="project" value="TreeGrafter"/>
</dbReference>
<dbReference type="Pfam" id="PF02709">
    <property type="entry name" value="Glyco_transf_7C"/>
    <property type="match status" value="1"/>
</dbReference>
<dbReference type="GO" id="GO:0046872">
    <property type="term" value="F:metal ion binding"/>
    <property type="evidence" value="ECO:0007669"/>
    <property type="project" value="UniProtKB-UniRule"/>
</dbReference>
<keyword evidence="5 11" id="KW-0808">Transferase</keyword>
<dbReference type="InterPro" id="IPR029044">
    <property type="entry name" value="Nucleotide-diphossugar_trans"/>
</dbReference>
<keyword evidence="4 11" id="KW-0328">Glycosyltransferase</keyword>
<dbReference type="PRINTS" id="PR02050">
    <property type="entry name" value="B14GALTRFASE"/>
</dbReference>
<keyword evidence="15" id="KW-1185">Reference proteome</keyword>
<dbReference type="GO" id="GO:0030166">
    <property type="term" value="P:proteoglycan biosynthetic process"/>
    <property type="evidence" value="ECO:0007669"/>
    <property type="project" value="TreeGrafter"/>
</dbReference>
<keyword evidence="7 11" id="KW-0735">Signal-anchor</keyword>
<name>A0A4U5N6I3_STECR</name>
<evidence type="ECO:0000256" key="7">
    <source>
        <dbReference type="ARBA" id="ARBA00022968"/>
    </source>
</evidence>
<evidence type="ECO:0000256" key="11">
    <source>
        <dbReference type="RuleBase" id="RU368121"/>
    </source>
</evidence>
<evidence type="ECO:0000256" key="4">
    <source>
        <dbReference type="ARBA" id="ARBA00022676"/>
    </source>
</evidence>